<dbReference type="NCBIfam" id="NF002469">
    <property type="entry name" value="PRK01712.1"/>
    <property type="match status" value="1"/>
</dbReference>
<dbReference type="PANTHER" id="PTHR34984:SF1">
    <property type="entry name" value="CARBON STORAGE REGULATOR"/>
    <property type="match status" value="1"/>
</dbReference>
<dbReference type="Proteomes" id="UP001527099">
    <property type="component" value="Unassembled WGS sequence"/>
</dbReference>
<keyword evidence="1 4" id="KW-0963">Cytoplasm</keyword>
<reference evidence="5 6" key="1">
    <citation type="submission" date="2022-05" db="EMBL/GenBank/DDBJ databases">
        <title>Genome Sequencing of Bee-Associated Microbes.</title>
        <authorList>
            <person name="Dunlap C."/>
        </authorList>
    </citation>
    <scope>NUCLEOTIDE SEQUENCE [LARGE SCALE GENOMIC DNA]</scope>
    <source>
        <strain evidence="5 6">NRRL B-14421</strain>
    </source>
</reference>
<evidence type="ECO:0000256" key="4">
    <source>
        <dbReference type="HAMAP-Rule" id="MF_00167"/>
    </source>
</evidence>
<evidence type="ECO:0000313" key="5">
    <source>
        <dbReference type="EMBL" id="MCY9696125.1"/>
    </source>
</evidence>
<comment type="subunit">
    <text evidence="4">Homodimer; the beta-strands of each monomer intercalate to form a hydrophobic core, while the alpha-helices form wings that extend away from the core.</text>
</comment>
<keyword evidence="4" id="KW-1005">Bacterial flagellum biogenesis</keyword>
<dbReference type="SUPFAM" id="SSF117130">
    <property type="entry name" value="CsrA-like"/>
    <property type="match status" value="1"/>
</dbReference>
<proteinExistence type="inferred from homology"/>
<organism evidence="5 6">
    <name type="scientific">Paenibacillus alginolyticus</name>
    <dbReference type="NCBI Taxonomy" id="59839"/>
    <lineage>
        <taxon>Bacteria</taxon>
        <taxon>Bacillati</taxon>
        <taxon>Bacillota</taxon>
        <taxon>Bacilli</taxon>
        <taxon>Bacillales</taxon>
        <taxon>Paenibacillaceae</taxon>
        <taxon>Paenibacillus</taxon>
    </lineage>
</organism>
<dbReference type="EMBL" id="JAMDMX010000089">
    <property type="protein sequence ID" value="MCY9696125.1"/>
    <property type="molecule type" value="Genomic_DNA"/>
</dbReference>
<evidence type="ECO:0000256" key="2">
    <source>
        <dbReference type="ARBA" id="ARBA00022845"/>
    </source>
</evidence>
<evidence type="ECO:0000313" key="6">
    <source>
        <dbReference type="Proteomes" id="UP001527099"/>
    </source>
</evidence>
<keyword evidence="3 4" id="KW-0694">RNA-binding</keyword>
<dbReference type="InterPro" id="IPR036107">
    <property type="entry name" value="CsrA_sf"/>
</dbReference>
<dbReference type="PANTHER" id="PTHR34984">
    <property type="entry name" value="CARBON STORAGE REGULATOR"/>
    <property type="match status" value="1"/>
</dbReference>
<dbReference type="InterPro" id="IPR003751">
    <property type="entry name" value="CsrA"/>
</dbReference>
<dbReference type="Gene3D" id="2.60.40.4380">
    <property type="entry name" value="Translational regulator CsrA"/>
    <property type="match status" value="1"/>
</dbReference>
<sequence>MLVLTRKKGDSIRIGDEIEIKVLAIEGDNVKLGVVAPRSLPVYRHEIYEAIKSSNLESAEASSIDLQEIKKLFIGKSNSHTNHNENQ</sequence>
<evidence type="ECO:0000256" key="3">
    <source>
        <dbReference type="ARBA" id="ARBA00022884"/>
    </source>
</evidence>
<comment type="similarity">
    <text evidence="4">Belongs to the CsrA/RsmA family.</text>
</comment>
<name>A0ABT4GIT8_9BACL</name>
<keyword evidence="4" id="KW-0678">Repressor</keyword>
<accession>A0ABT4GIT8</accession>
<comment type="subcellular location">
    <subcellularLocation>
        <location evidence="4">Cytoplasm</location>
    </subcellularLocation>
</comment>
<comment type="caution">
    <text evidence="5">The sequence shown here is derived from an EMBL/GenBank/DDBJ whole genome shotgun (WGS) entry which is preliminary data.</text>
</comment>
<keyword evidence="6" id="KW-1185">Reference proteome</keyword>
<protein>
    <recommendedName>
        <fullName evidence="4">Translational regulator CsrA</fullName>
    </recommendedName>
</protein>
<gene>
    <name evidence="4 5" type="primary">csrA</name>
    <name evidence="5" type="ORF">M5X19_24920</name>
</gene>
<keyword evidence="2 4" id="KW-0810">Translation regulation</keyword>
<comment type="function">
    <text evidence="4">A translational regulator that binds mRNA to regulate translation initiation and/or mRNA stability. Usually binds in the 5'-UTR at or near the Shine-Dalgarno sequence preventing ribosome-binding, thus repressing translation. Its main target seems to be the major flagellin gene, while its function is anatagonized by FliW.</text>
</comment>
<dbReference type="RefSeq" id="WP_268617286.1">
    <property type="nucleotide sequence ID" value="NZ_JAMDMX010000089.1"/>
</dbReference>
<dbReference type="Pfam" id="PF02599">
    <property type="entry name" value="CsrA"/>
    <property type="match status" value="1"/>
</dbReference>
<evidence type="ECO:0000256" key="1">
    <source>
        <dbReference type="ARBA" id="ARBA00022490"/>
    </source>
</evidence>
<dbReference type="HAMAP" id="MF_00167">
    <property type="entry name" value="CsrA"/>
    <property type="match status" value="1"/>
</dbReference>
<dbReference type="NCBIfam" id="TIGR00202">
    <property type="entry name" value="csrA"/>
    <property type="match status" value="1"/>
</dbReference>